<keyword evidence="9" id="KW-0067">ATP-binding</keyword>
<name>A0A242YYJ2_9BACI</name>
<dbReference type="Pfam" id="PF12169">
    <property type="entry name" value="DNA_pol3_gamma3"/>
    <property type="match status" value="1"/>
</dbReference>
<dbReference type="Pfam" id="PF13177">
    <property type="entry name" value="DNA_pol3_delta2"/>
    <property type="match status" value="1"/>
</dbReference>
<organism evidence="14 15">
    <name type="scientific">Bacillus wiedmannii</name>
    <dbReference type="NCBI Taxonomy" id="1890302"/>
    <lineage>
        <taxon>Bacteria</taxon>
        <taxon>Bacillati</taxon>
        <taxon>Bacillota</taxon>
        <taxon>Bacilli</taxon>
        <taxon>Bacillales</taxon>
        <taxon>Bacillaceae</taxon>
        <taxon>Bacillus</taxon>
        <taxon>Bacillus cereus group</taxon>
    </lineage>
</organism>
<gene>
    <name evidence="14" type="ORF">BK730_23735</name>
</gene>
<dbReference type="InterPro" id="IPR022754">
    <property type="entry name" value="DNA_pol_III_gamma-3"/>
</dbReference>
<evidence type="ECO:0000256" key="1">
    <source>
        <dbReference type="ARBA" id="ARBA00006360"/>
    </source>
</evidence>
<evidence type="ECO:0000313" key="14">
    <source>
        <dbReference type="EMBL" id="OTX84794.1"/>
    </source>
</evidence>
<evidence type="ECO:0000313" key="15">
    <source>
        <dbReference type="Proteomes" id="UP000194945"/>
    </source>
</evidence>
<dbReference type="GO" id="GO:0006261">
    <property type="term" value="P:DNA-templated DNA replication"/>
    <property type="evidence" value="ECO:0007669"/>
    <property type="project" value="TreeGrafter"/>
</dbReference>
<proteinExistence type="inferred from homology"/>
<dbReference type="PANTHER" id="PTHR11669">
    <property type="entry name" value="REPLICATION FACTOR C / DNA POLYMERASE III GAMMA-TAU SUBUNIT"/>
    <property type="match status" value="1"/>
</dbReference>
<dbReference type="InterPro" id="IPR008921">
    <property type="entry name" value="DNA_pol3_clamp-load_cplx_C"/>
</dbReference>
<dbReference type="Gene3D" id="3.40.50.300">
    <property type="entry name" value="P-loop containing nucleotide triphosphate hydrolases"/>
    <property type="match status" value="1"/>
</dbReference>
<comment type="similarity">
    <text evidence="1">Belongs to the DnaX/STICHEL family.</text>
</comment>
<dbReference type="Gene3D" id="1.20.272.10">
    <property type="match status" value="1"/>
</dbReference>
<keyword evidence="5" id="KW-0235">DNA replication</keyword>
<dbReference type="PRINTS" id="PR00300">
    <property type="entry name" value="CLPPROTEASEA"/>
</dbReference>
<evidence type="ECO:0000256" key="8">
    <source>
        <dbReference type="ARBA" id="ARBA00022833"/>
    </source>
</evidence>
<dbReference type="AlphaFoldDB" id="A0A242YYJ2"/>
<accession>A0A242YYJ2</accession>
<dbReference type="EC" id="2.7.7.7" evidence="2"/>
<evidence type="ECO:0000256" key="4">
    <source>
        <dbReference type="ARBA" id="ARBA00022695"/>
    </source>
</evidence>
<feature type="coiled-coil region" evidence="12">
    <location>
        <begin position="358"/>
        <end position="385"/>
    </location>
</feature>
<dbReference type="FunFam" id="1.10.8.60:FF:000013">
    <property type="entry name" value="DNA polymerase III subunit gamma/tau"/>
    <property type="match status" value="1"/>
</dbReference>
<dbReference type="FunFam" id="3.40.50.300:FF:000014">
    <property type="entry name" value="DNA polymerase III subunit gamma/tau"/>
    <property type="match status" value="1"/>
</dbReference>
<dbReference type="GO" id="GO:0003887">
    <property type="term" value="F:DNA-directed DNA polymerase activity"/>
    <property type="evidence" value="ECO:0007669"/>
    <property type="project" value="UniProtKB-KW"/>
</dbReference>
<dbReference type="GO" id="GO:0005524">
    <property type="term" value="F:ATP binding"/>
    <property type="evidence" value="ECO:0007669"/>
    <property type="project" value="UniProtKB-KW"/>
</dbReference>
<reference evidence="14 15" key="1">
    <citation type="submission" date="2016-10" db="EMBL/GenBank/DDBJ databases">
        <title>Comparative genomics of Bacillus thuringiensis reveals a path to pathogens against multiple invertebrate hosts.</title>
        <authorList>
            <person name="Zheng J."/>
            <person name="Gao Q."/>
            <person name="Liu H."/>
            <person name="Peng D."/>
            <person name="Ruan L."/>
            <person name="Sun M."/>
        </authorList>
    </citation>
    <scope>NUCLEOTIDE SEQUENCE [LARGE SCALE GENOMIC DNA]</scope>
    <source>
        <strain evidence="14">BGSC 4BK1</strain>
    </source>
</reference>
<evidence type="ECO:0000256" key="2">
    <source>
        <dbReference type="ARBA" id="ARBA00012417"/>
    </source>
</evidence>
<dbReference type="Gene3D" id="1.10.8.60">
    <property type="match status" value="1"/>
</dbReference>
<keyword evidence="12" id="KW-0175">Coiled coil</keyword>
<dbReference type="GO" id="GO:0009360">
    <property type="term" value="C:DNA polymerase III complex"/>
    <property type="evidence" value="ECO:0007669"/>
    <property type="project" value="InterPro"/>
</dbReference>
<evidence type="ECO:0000256" key="10">
    <source>
        <dbReference type="ARBA" id="ARBA00022932"/>
    </source>
</evidence>
<keyword evidence="4" id="KW-0548">Nucleotidyltransferase</keyword>
<dbReference type="GO" id="GO:0046872">
    <property type="term" value="F:metal ion binding"/>
    <property type="evidence" value="ECO:0007669"/>
    <property type="project" value="UniProtKB-KW"/>
</dbReference>
<protein>
    <recommendedName>
        <fullName evidence="2">DNA-directed DNA polymerase</fullName>
        <ecNumber evidence="2">2.7.7.7</ecNumber>
    </recommendedName>
</protein>
<dbReference type="InterPro" id="IPR012763">
    <property type="entry name" value="DNA_pol_III_sug/sutau_N"/>
</dbReference>
<dbReference type="InterPro" id="IPR050238">
    <property type="entry name" value="DNA_Rep/Repair_Clamp_Loader"/>
</dbReference>
<evidence type="ECO:0000256" key="5">
    <source>
        <dbReference type="ARBA" id="ARBA00022705"/>
    </source>
</evidence>
<dbReference type="InterPro" id="IPR027417">
    <property type="entry name" value="P-loop_NTPase"/>
</dbReference>
<comment type="caution">
    <text evidence="14">The sequence shown here is derived from an EMBL/GenBank/DDBJ whole genome shotgun (WGS) entry which is preliminary data.</text>
</comment>
<dbReference type="SUPFAM" id="SSF48019">
    <property type="entry name" value="post-AAA+ oligomerization domain-like"/>
    <property type="match status" value="1"/>
</dbReference>
<dbReference type="RefSeq" id="WP_086422981.1">
    <property type="nucleotide sequence ID" value="NZ_NFDE01000063.1"/>
</dbReference>
<dbReference type="PANTHER" id="PTHR11669:SF0">
    <property type="entry name" value="PROTEIN STICHEL-LIKE 2"/>
    <property type="match status" value="1"/>
</dbReference>
<dbReference type="GO" id="GO:0003677">
    <property type="term" value="F:DNA binding"/>
    <property type="evidence" value="ECO:0007669"/>
    <property type="project" value="InterPro"/>
</dbReference>
<keyword evidence="8" id="KW-0862">Zinc</keyword>
<keyword evidence="3" id="KW-0808">Transferase</keyword>
<comment type="catalytic activity">
    <reaction evidence="11">
        <text>DNA(n) + a 2'-deoxyribonucleoside 5'-triphosphate = DNA(n+1) + diphosphate</text>
        <dbReference type="Rhea" id="RHEA:22508"/>
        <dbReference type="Rhea" id="RHEA-COMP:17339"/>
        <dbReference type="Rhea" id="RHEA-COMP:17340"/>
        <dbReference type="ChEBI" id="CHEBI:33019"/>
        <dbReference type="ChEBI" id="CHEBI:61560"/>
        <dbReference type="ChEBI" id="CHEBI:173112"/>
        <dbReference type="EC" id="2.7.7.7"/>
    </reaction>
</comment>
<dbReference type="EMBL" id="NFDE01000063">
    <property type="protein sequence ID" value="OTX84794.1"/>
    <property type="molecule type" value="Genomic_DNA"/>
</dbReference>
<dbReference type="SUPFAM" id="SSF52540">
    <property type="entry name" value="P-loop containing nucleoside triphosphate hydrolases"/>
    <property type="match status" value="1"/>
</dbReference>
<feature type="domain" description="AAA+ ATPase" evidence="13">
    <location>
        <begin position="36"/>
        <end position="179"/>
    </location>
</feature>
<keyword evidence="10" id="KW-0239">DNA-directed DNA polymerase</keyword>
<evidence type="ECO:0000259" key="13">
    <source>
        <dbReference type="SMART" id="SM00382"/>
    </source>
</evidence>
<sequence length="548" mass="62030">MYQALYRKYRPTNFIELIGQNHIKQTIQNALKLAKFSHAYMFTGPRGTGKTTIAKLIATSLNCENLNNEGEPCNECSQCKAIRGNSHADVLEIDAASNNGVEQIREIREQVAYAPGTGKYKVYIIDEVHMLSTGAFNALLKTLEEPPKHVIFILATTDVHKIPATIISRCQRFDFRRIGPRDIIERLRHVAIKEEVKIEEDALQLLGMLAQGGMRDALSLMDQTIAFATNETITKDDVSDVVGRISIEKIEACIGDLLKGNTIEILNMINQVILNGKEPIYLLEDLIGYLRDLVISKAFEVQEDNITTAILNSKFYELLEEGEIHKMQMMIRKLTEVKNEMKFSNNAQVSLEVGLIQLATEAQEENRLIKKINELEKRVRELSSSGSVPVRPKSFSPTVQQPADDKVDITEYSNKKLNNAIDKMSIIATDNYVLDIVFPDAQKDYKVQYQGELPTIVNTLLDKQTKLNSFKHLLEKMSIAIASSTSVVIGADAYLIEVLSDNEVYRELSNIMQQNIKRLVDIKFVTEEKWKPLVNKMIQLTKEKRIHA</sequence>
<dbReference type="InterPro" id="IPR045085">
    <property type="entry name" value="HLD_clamp_pol_III_gamma_tau"/>
</dbReference>
<dbReference type="NCBIfam" id="TIGR02397">
    <property type="entry name" value="dnaX_nterm"/>
    <property type="match status" value="1"/>
</dbReference>
<dbReference type="Pfam" id="PF22608">
    <property type="entry name" value="DNAX_ATPase_lid"/>
    <property type="match status" value="1"/>
</dbReference>
<evidence type="ECO:0000256" key="11">
    <source>
        <dbReference type="ARBA" id="ARBA00049244"/>
    </source>
</evidence>
<keyword evidence="7" id="KW-0547">Nucleotide-binding</keyword>
<dbReference type="InterPro" id="IPR003593">
    <property type="entry name" value="AAA+_ATPase"/>
</dbReference>
<keyword evidence="6" id="KW-0479">Metal-binding</keyword>
<evidence type="ECO:0000256" key="6">
    <source>
        <dbReference type="ARBA" id="ARBA00022723"/>
    </source>
</evidence>
<dbReference type="Proteomes" id="UP000194945">
    <property type="component" value="Unassembled WGS sequence"/>
</dbReference>
<dbReference type="CDD" id="cd18137">
    <property type="entry name" value="HLD_clamp_pol_III_gamma_tau"/>
    <property type="match status" value="1"/>
</dbReference>
<evidence type="ECO:0000256" key="12">
    <source>
        <dbReference type="SAM" id="Coils"/>
    </source>
</evidence>
<dbReference type="NCBIfam" id="NF004046">
    <property type="entry name" value="PRK05563.1"/>
    <property type="match status" value="1"/>
</dbReference>
<evidence type="ECO:0000256" key="9">
    <source>
        <dbReference type="ARBA" id="ARBA00022840"/>
    </source>
</evidence>
<dbReference type="CDD" id="cd00009">
    <property type="entry name" value="AAA"/>
    <property type="match status" value="1"/>
</dbReference>
<dbReference type="InterPro" id="IPR001270">
    <property type="entry name" value="ClpA/B"/>
</dbReference>
<evidence type="ECO:0000256" key="3">
    <source>
        <dbReference type="ARBA" id="ARBA00022679"/>
    </source>
</evidence>
<evidence type="ECO:0000256" key="7">
    <source>
        <dbReference type="ARBA" id="ARBA00022741"/>
    </source>
</evidence>
<dbReference type="SMART" id="SM00382">
    <property type="entry name" value="AAA"/>
    <property type="match status" value="1"/>
</dbReference>